<dbReference type="PANTHER" id="PTHR35566:SF1">
    <property type="entry name" value="TYPE VI SECRETION SYSTEM BASEPLATE COMPONENT TSSK1"/>
    <property type="match status" value="1"/>
</dbReference>
<dbReference type="Proteomes" id="UP001150924">
    <property type="component" value="Unassembled WGS sequence"/>
</dbReference>
<evidence type="ECO:0000313" key="1">
    <source>
        <dbReference type="EMBL" id="MCY1013067.1"/>
    </source>
</evidence>
<comment type="caution">
    <text evidence="1">The sequence shown here is derived from an EMBL/GenBank/DDBJ whole genome shotgun (WGS) entry which is preliminary data.</text>
</comment>
<dbReference type="PANTHER" id="PTHR35566">
    <property type="entry name" value="BLR3599 PROTEIN"/>
    <property type="match status" value="1"/>
</dbReference>
<reference evidence="1" key="1">
    <citation type="submission" date="2022-11" db="EMBL/GenBank/DDBJ databases">
        <title>Minimal conservation of predation-associated metabolite biosynthetic gene clusters underscores biosynthetic potential of Myxococcota including descriptions for ten novel species: Archangium lansinium sp. nov., Myxococcus landrumus sp. nov., Nannocystis bai.</title>
        <authorList>
            <person name="Ahearne A."/>
            <person name="Stevens C."/>
            <person name="Phillips K."/>
        </authorList>
    </citation>
    <scope>NUCLEOTIDE SEQUENCE</scope>
    <source>
        <strain evidence="1">Na p29</strain>
    </source>
</reference>
<name>A0A9X3EZ91_9BACT</name>
<dbReference type="AlphaFoldDB" id="A0A9X3EZ91"/>
<accession>A0A9X3EZ91</accession>
<sequence length="457" mass="51161">MTLAHATRPLWSEGMLMCPQHMQQQDLYHEQYVDARLQALHHAPWGAVVIQFDVAALKAGTLQLLGFRGVLPDGTPLTIDAGSSQRPPSRPIAPHFTARTEALRVYLALPLLREGVANYALTGDASAVHRYRGATRRVFDLTHARKEHDVQVSEPAPVFLFEGEPRNDFTALPIAELVRDDAGGFRLSDDFIPPSLALRAAPALTDDLHDIITRAVTKRRALAEERRARDGAKFDFTQRELDKTLFLHALDLALPWLKHCGDTPATHPLAVYQALVQLGGSLMTVAAEGDPTEFPSYQIDDLRGTFVPLFAEVRRLLGKEFDPVCIELPLRVNQGTSWVGEFTDERLIHCTTFVLVVTVDSDLVVANKEIPEVAKIASWRRIRKIVEVSALGVPLRATLRPPPEIPTQPRQAYFLLDLNDPLWHELLAERRIAIYIRPPYDPQRASLRLFGIPRKEG</sequence>
<evidence type="ECO:0000313" key="2">
    <source>
        <dbReference type="Proteomes" id="UP001150924"/>
    </source>
</evidence>
<protein>
    <submittedName>
        <fullName evidence="1">Type VI secretion system baseplate subunit TssK</fullName>
    </submittedName>
</protein>
<dbReference type="InterPro" id="IPR010263">
    <property type="entry name" value="T6SS_TssK"/>
</dbReference>
<organism evidence="1 2">
    <name type="scientific">Nannocystis pusilla</name>
    <dbReference type="NCBI Taxonomy" id="889268"/>
    <lineage>
        <taxon>Bacteria</taxon>
        <taxon>Pseudomonadati</taxon>
        <taxon>Myxococcota</taxon>
        <taxon>Polyangia</taxon>
        <taxon>Nannocystales</taxon>
        <taxon>Nannocystaceae</taxon>
        <taxon>Nannocystis</taxon>
    </lineage>
</organism>
<keyword evidence="2" id="KW-1185">Reference proteome</keyword>
<proteinExistence type="predicted"/>
<dbReference type="RefSeq" id="WP_267776736.1">
    <property type="nucleotide sequence ID" value="NZ_JAPNKE010000002.1"/>
</dbReference>
<dbReference type="Pfam" id="PF05936">
    <property type="entry name" value="T6SS_VasE"/>
    <property type="match status" value="1"/>
</dbReference>
<gene>
    <name evidence="1" type="primary">tssK</name>
    <name evidence="1" type="ORF">OV079_47555</name>
</gene>
<dbReference type="EMBL" id="JAPNKE010000002">
    <property type="protein sequence ID" value="MCY1013067.1"/>
    <property type="molecule type" value="Genomic_DNA"/>
</dbReference>
<dbReference type="NCBIfam" id="TIGR03353">
    <property type="entry name" value="VI_chp_4"/>
    <property type="match status" value="1"/>
</dbReference>